<keyword evidence="2" id="KW-1185">Reference proteome</keyword>
<dbReference type="AlphaFoldDB" id="A0A8R1HT18"/>
<evidence type="ECO:0000313" key="1">
    <source>
        <dbReference type="EnsemblMetazoa" id="CJA10269a.1"/>
    </source>
</evidence>
<dbReference type="EnsemblMetazoa" id="CJA10269a.1">
    <property type="protein sequence ID" value="CJA10269a.1"/>
    <property type="gene ID" value="WBGene00129473"/>
</dbReference>
<reference evidence="2" key="1">
    <citation type="submission" date="2010-08" db="EMBL/GenBank/DDBJ databases">
        <authorList>
            <consortium name="Caenorhabditis japonica Sequencing Consortium"/>
            <person name="Wilson R.K."/>
        </authorList>
    </citation>
    <scope>NUCLEOTIDE SEQUENCE [LARGE SCALE GENOMIC DNA]</scope>
    <source>
        <strain evidence="2">DF5081</strain>
    </source>
</reference>
<organism evidence="1 2">
    <name type="scientific">Caenorhabditis japonica</name>
    <dbReference type="NCBI Taxonomy" id="281687"/>
    <lineage>
        <taxon>Eukaryota</taxon>
        <taxon>Metazoa</taxon>
        <taxon>Ecdysozoa</taxon>
        <taxon>Nematoda</taxon>
        <taxon>Chromadorea</taxon>
        <taxon>Rhabditida</taxon>
        <taxon>Rhabditina</taxon>
        <taxon>Rhabditomorpha</taxon>
        <taxon>Rhabditoidea</taxon>
        <taxon>Rhabditidae</taxon>
        <taxon>Peloderinae</taxon>
        <taxon>Caenorhabditis</taxon>
    </lineage>
</organism>
<name>A0A8R1HT18_CAEJA</name>
<sequence length="110" mass="12685">MECRSSINMPETSNRLDKNTETRLFWSGRVFGETYEKLEAPSFNEVESGYLADDESDSANDKDNDKEFTEFVTREKLTKTSENVKHHIRKIPSSLFLHSDSDGFEEKAVL</sequence>
<evidence type="ECO:0000313" key="2">
    <source>
        <dbReference type="Proteomes" id="UP000005237"/>
    </source>
</evidence>
<protein>
    <submittedName>
        <fullName evidence="1">Uncharacterized protein</fullName>
    </submittedName>
</protein>
<reference evidence="1" key="2">
    <citation type="submission" date="2022-06" db="UniProtKB">
        <authorList>
            <consortium name="EnsemblMetazoa"/>
        </authorList>
    </citation>
    <scope>IDENTIFICATION</scope>
    <source>
        <strain evidence="1">DF5081</strain>
    </source>
</reference>
<accession>A0A8R1HT18</accession>
<dbReference type="Proteomes" id="UP000005237">
    <property type="component" value="Unassembled WGS sequence"/>
</dbReference>
<proteinExistence type="predicted"/>